<dbReference type="EMBL" id="JBHULD010000001">
    <property type="protein sequence ID" value="MFD2552787.1"/>
    <property type="molecule type" value="Genomic_DNA"/>
</dbReference>
<accession>A0ABW5KV25</accession>
<dbReference type="Proteomes" id="UP001597440">
    <property type="component" value="Unassembled WGS sequence"/>
</dbReference>
<comment type="similarity">
    <text evidence="1">Belongs to the bacteroidetes fimbrillin superfamily. FimB/Mfa2 family.</text>
</comment>
<protein>
    <submittedName>
        <fullName evidence="2">FimB/Mfa2 family fimbrial subunit</fullName>
    </submittedName>
</protein>
<dbReference type="Pfam" id="PF08842">
    <property type="entry name" value="Mfa2"/>
    <property type="match status" value="1"/>
</dbReference>
<dbReference type="InterPro" id="IPR014941">
    <property type="entry name" value="FimB/Mfa2/Mfa3"/>
</dbReference>
<dbReference type="PROSITE" id="PS51257">
    <property type="entry name" value="PROKAR_LIPOPROTEIN"/>
    <property type="match status" value="1"/>
</dbReference>
<sequence length="485" mass="54179">MRSLFVKKDRLSFYFIILLAVVACKKEGSVDDQNENLHAVQFKISGFTSESIVLKSSSPPIGTQSANPVSNFVEGYLYFWSFNDESLAPDIAYQTLKEPEIVSDGIPSYVGGYGFDGYGAGRALSFKGASEVLIKMSIEGAEQITQFAFDTGSSDTGPKDFEIYYSINEGETYEVLSIANQFVKTGDNAPKNSYTYALSEKSISRSMLWFKLIPKAGDRREGGSEYKQLTGTWRFDNIRLVGMSSSSGGGGEIDKLHYYLFHKSKPEVVVTGTIKYEEALSLKLALPEGKYSICFVSNASNRDLILPSNPTLSNFYVGNQFSNSNADIFGYYGELEVNGETDHEVKLRRLFSQIKLEFTDAVDLSVISKIGISQRHDPFFYAPFNPQLVNPILDQTDIDTTADFNTNKQLVFNQFMGVQSKEVSVKYTVVVYSSSAVLRTFHLESTLRNNMQLVFRGNLLDQSNSNGKFQVSKQMDWDGQKEGEF</sequence>
<proteinExistence type="inferred from homology"/>
<dbReference type="RefSeq" id="WP_210356186.1">
    <property type="nucleotide sequence ID" value="NZ_JAEQMU010000007.1"/>
</dbReference>
<evidence type="ECO:0000313" key="3">
    <source>
        <dbReference type="Proteomes" id="UP001597440"/>
    </source>
</evidence>
<gene>
    <name evidence="2" type="ORF">ACFSQW_00195</name>
</gene>
<keyword evidence="3" id="KW-1185">Reference proteome</keyword>
<name>A0ABW5KV25_9SPHI</name>
<evidence type="ECO:0000313" key="2">
    <source>
        <dbReference type="EMBL" id="MFD2552787.1"/>
    </source>
</evidence>
<organism evidence="2 3">
    <name type="scientific">Sphingobacterium tabacisoli</name>
    <dbReference type="NCBI Taxonomy" id="2044855"/>
    <lineage>
        <taxon>Bacteria</taxon>
        <taxon>Pseudomonadati</taxon>
        <taxon>Bacteroidota</taxon>
        <taxon>Sphingobacteriia</taxon>
        <taxon>Sphingobacteriales</taxon>
        <taxon>Sphingobacteriaceae</taxon>
        <taxon>Sphingobacterium</taxon>
    </lineage>
</organism>
<comment type="caution">
    <text evidence="2">The sequence shown here is derived from an EMBL/GenBank/DDBJ whole genome shotgun (WGS) entry which is preliminary data.</text>
</comment>
<evidence type="ECO:0000256" key="1">
    <source>
        <dbReference type="ARBA" id="ARBA00007248"/>
    </source>
</evidence>
<reference evidence="3" key="1">
    <citation type="journal article" date="2019" name="Int. J. Syst. Evol. Microbiol.">
        <title>The Global Catalogue of Microorganisms (GCM) 10K type strain sequencing project: providing services to taxonomists for standard genome sequencing and annotation.</title>
        <authorList>
            <consortium name="The Broad Institute Genomics Platform"/>
            <consortium name="The Broad Institute Genome Sequencing Center for Infectious Disease"/>
            <person name="Wu L."/>
            <person name="Ma J."/>
        </authorList>
    </citation>
    <scope>NUCLEOTIDE SEQUENCE [LARGE SCALE GENOMIC DNA]</scope>
    <source>
        <strain evidence="3">KCTC 52298</strain>
    </source>
</reference>